<keyword evidence="2" id="KW-1185">Reference proteome</keyword>
<name>A0A9P5X6E9_9AGAR</name>
<dbReference type="AlphaFoldDB" id="A0A9P5X6E9"/>
<evidence type="ECO:0000313" key="2">
    <source>
        <dbReference type="Proteomes" id="UP000807342"/>
    </source>
</evidence>
<organism evidence="1 2">
    <name type="scientific">Macrolepiota fuliginosa MF-IS2</name>
    <dbReference type="NCBI Taxonomy" id="1400762"/>
    <lineage>
        <taxon>Eukaryota</taxon>
        <taxon>Fungi</taxon>
        <taxon>Dikarya</taxon>
        <taxon>Basidiomycota</taxon>
        <taxon>Agaricomycotina</taxon>
        <taxon>Agaricomycetes</taxon>
        <taxon>Agaricomycetidae</taxon>
        <taxon>Agaricales</taxon>
        <taxon>Agaricineae</taxon>
        <taxon>Agaricaceae</taxon>
        <taxon>Macrolepiota</taxon>
    </lineage>
</organism>
<gene>
    <name evidence="1" type="ORF">P691DRAFT_273105</name>
</gene>
<dbReference type="Proteomes" id="UP000807342">
    <property type="component" value="Unassembled WGS sequence"/>
</dbReference>
<protein>
    <submittedName>
        <fullName evidence="1">Uncharacterized protein</fullName>
    </submittedName>
</protein>
<sequence length="260" mass="28916">MQLVYQRDRYGNQGVHPGIERAARDKVPIQSSKRMENHIDRQLIGAWRSADRQRSRLNWNMSERRLPAACDLTTSWLLISSHYHPTGANASGMSYSILSSVQGPCVLPGLSLSSAVPQPANVYTVHRLHSPPQIEMMDYNVDIANSLLGTSIPKGGLRPSSTKRQGVRFPTQRCKRIGLGDLMIESINTTLLEVGGSAALAVPPNVYILCNTQPNLPKKLEKCISLVKYIVCALFRQEDVWMESLKITLCHSAELCPVRL</sequence>
<comment type="caution">
    <text evidence="1">The sequence shown here is derived from an EMBL/GenBank/DDBJ whole genome shotgun (WGS) entry which is preliminary data.</text>
</comment>
<evidence type="ECO:0000313" key="1">
    <source>
        <dbReference type="EMBL" id="KAF9445348.1"/>
    </source>
</evidence>
<dbReference type="EMBL" id="MU151307">
    <property type="protein sequence ID" value="KAF9445348.1"/>
    <property type="molecule type" value="Genomic_DNA"/>
</dbReference>
<accession>A0A9P5X6E9</accession>
<proteinExistence type="predicted"/>
<reference evidence="1" key="1">
    <citation type="submission" date="2020-11" db="EMBL/GenBank/DDBJ databases">
        <authorList>
            <consortium name="DOE Joint Genome Institute"/>
            <person name="Ahrendt S."/>
            <person name="Riley R."/>
            <person name="Andreopoulos W."/>
            <person name="Labutti K."/>
            <person name="Pangilinan J."/>
            <person name="Ruiz-Duenas F.J."/>
            <person name="Barrasa J.M."/>
            <person name="Sanchez-Garcia M."/>
            <person name="Camarero S."/>
            <person name="Miyauchi S."/>
            <person name="Serrano A."/>
            <person name="Linde D."/>
            <person name="Babiker R."/>
            <person name="Drula E."/>
            <person name="Ayuso-Fernandez I."/>
            <person name="Pacheco R."/>
            <person name="Padilla G."/>
            <person name="Ferreira P."/>
            <person name="Barriuso J."/>
            <person name="Kellner H."/>
            <person name="Castanera R."/>
            <person name="Alfaro M."/>
            <person name="Ramirez L."/>
            <person name="Pisabarro A.G."/>
            <person name="Kuo A."/>
            <person name="Tritt A."/>
            <person name="Lipzen A."/>
            <person name="He G."/>
            <person name="Yan M."/>
            <person name="Ng V."/>
            <person name="Cullen D."/>
            <person name="Martin F."/>
            <person name="Rosso M.-N."/>
            <person name="Henrissat B."/>
            <person name="Hibbett D."/>
            <person name="Martinez A.T."/>
            <person name="Grigoriev I.V."/>
        </authorList>
    </citation>
    <scope>NUCLEOTIDE SEQUENCE</scope>
    <source>
        <strain evidence="1">MF-IS2</strain>
    </source>
</reference>